<dbReference type="GO" id="GO:0004016">
    <property type="term" value="F:adenylate cyclase activity"/>
    <property type="evidence" value="ECO:0007669"/>
    <property type="project" value="TreeGrafter"/>
</dbReference>
<proteinExistence type="predicted"/>
<feature type="compositionally biased region" description="Basic residues" evidence="3">
    <location>
        <begin position="274"/>
        <end position="289"/>
    </location>
</feature>
<dbReference type="GO" id="GO:0005737">
    <property type="term" value="C:cytoplasm"/>
    <property type="evidence" value="ECO:0007669"/>
    <property type="project" value="TreeGrafter"/>
</dbReference>
<organism evidence="4 5">
    <name type="scientific">Nonomuraea diastatica</name>
    <dbReference type="NCBI Taxonomy" id="1848329"/>
    <lineage>
        <taxon>Bacteria</taxon>
        <taxon>Bacillati</taxon>
        <taxon>Actinomycetota</taxon>
        <taxon>Actinomycetes</taxon>
        <taxon>Streptosporangiales</taxon>
        <taxon>Streptosporangiaceae</taxon>
        <taxon>Nonomuraea</taxon>
    </lineage>
</organism>
<dbReference type="OrthoDB" id="483at2"/>
<evidence type="ECO:0000256" key="3">
    <source>
        <dbReference type="SAM" id="MobiDB-lite"/>
    </source>
</evidence>
<feature type="region of interest" description="Disordered" evidence="3">
    <location>
        <begin position="247"/>
        <end position="304"/>
    </location>
</feature>
<evidence type="ECO:0000313" key="5">
    <source>
        <dbReference type="Proteomes" id="UP000294543"/>
    </source>
</evidence>
<keyword evidence="2" id="KW-0067">ATP-binding</keyword>
<dbReference type="PANTHER" id="PTHR16305">
    <property type="entry name" value="TESTICULAR SOLUBLE ADENYLYL CYCLASE"/>
    <property type="match status" value="1"/>
</dbReference>
<evidence type="ECO:0000313" key="4">
    <source>
        <dbReference type="EMBL" id="TDD18303.1"/>
    </source>
</evidence>
<keyword evidence="5" id="KW-1185">Reference proteome</keyword>
<dbReference type="GO" id="GO:0005524">
    <property type="term" value="F:ATP binding"/>
    <property type="evidence" value="ECO:0007669"/>
    <property type="project" value="UniProtKB-KW"/>
</dbReference>
<keyword evidence="1" id="KW-0547">Nucleotide-binding</keyword>
<dbReference type="AlphaFoldDB" id="A0A4R4WNL2"/>
<dbReference type="EMBL" id="SMKP01000073">
    <property type="protein sequence ID" value="TDD18303.1"/>
    <property type="molecule type" value="Genomic_DNA"/>
</dbReference>
<gene>
    <name evidence="4" type="ORF">E1294_24845</name>
</gene>
<evidence type="ECO:0000256" key="1">
    <source>
        <dbReference type="ARBA" id="ARBA00022741"/>
    </source>
</evidence>
<protein>
    <recommendedName>
        <fullName evidence="6">Orc1-like AAA ATPase domain-containing protein</fullName>
    </recommendedName>
</protein>
<name>A0A4R4WNL2_9ACTN</name>
<sequence length="304" mass="32176">MQVTGIEVEADLAFAGLVQFLWPVQDRIGALPGPQADALRAVLAQDDGRRGAPDRFLSGLAVLTLLAEVAEESPLLCLVDDAQWLDQASADALRFAARRLSAEGVAILFAAREEGFTATGLPETQLSRLSSADAALLLADRGLTPAVREQVIEESGGNPLALTEFSAAQRPYHSAAGPMPVADRVLATYRSRIAVLPDKTRLMMLTAAAEARGHLPTLLSAAETLGVGLEGRAGRAGRRHRCCRDVPASADQHHRVPGSAAGAAGPRTRGTGARGHRRRLPGPASRRRHDIPGRRGCRGDHSRG</sequence>
<dbReference type="RefSeq" id="WP_132512015.1">
    <property type="nucleotide sequence ID" value="NZ_SMKP01000073.1"/>
</dbReference>
<reference evidence="4 5" key="1">
    <citation type="submission" date="2019-03" db="EMBL/GenBank/DDBJ databases">
        <title>Draft genome sequences of novel Actinobacteria.</title>
        <authorList>
            <person name="Sahin N."/>
            <person name="Ay H."/>
            <person name="Saygin H."/>
        </authorList>
    </citation>
    <scope>NUCLEOTIDE SEQUENCE [LARGE SCALE GENOMIC DNA]</scope>
    <source>
        <strain evidence="4 5">KC712</strain>
    </source>
</reference>
<evidence type="ECO:0000256" key="2">
    <source>
        <dbReference type="ARBA" id="ARBA00022840"/>
    </source>
</evidence>
<dbReference type="Proteomes" id="UP000294543">
    <property type="component" value="Unassembled WGS sequence"/>
</dbReference>
<feature type="compositionally biased region" description="Low complexity" evidence="3">
    <location>
        <begin position="257"/>
        <end position="271"/>
    </location>
</feature>
<feature type="compositionally biased region" description="Basic and acidic residues" evidence="3">
    <location>
        <begin position="290"/>
        <end position="304"/>
    </location>
</feature>
<comment type="caution">
    <text evidence="4">The sequence shown here is derived from an EMBL/GenBank/DDBJ whole genome shotgun (WGS) entry which is preliminary data.</text>
</comment>
<accession>A0A4R4WNL2</accession>
<dbReference type="PANTHER" id="PTHR16305:SF35">
    <property type="entry name" value="TRANSCRIPTIONAL ACTIVATOR DOMAIN"/>
    <property type="match status" value="1"/>
</dbReference>
<evidence type="ECO:0008006" key="6">
    <source>
        <dbReference type="Google" id="ProtNLM"/>
    </source>
</evidence>